<organism evidence="1 2">
    <name type="scientific">Sulfurisphaera tokodaii (strain DSM 16993 / JCM 10545 / NBRC 100140 / 7)</name>
    <name type="common">Sulfolobus tokodaii</name>
    <dbReference type="NCBI Taxonomy" id="273063"/>
    <lineage>
        <taxon>Archaea</taxon>
        <taxon>Thermoproteota</taxon>
        <taxon>Thermoprotei</taxon>
        <taxon>Sulfolobales</taxon>
        <taxon>Sulfolobaceae</taxon>
        <taxon>Sulfurisphaera</taxon>
    </lineage>
</organism>
<protein>
    <submittedName>
        <fullName evidence="1">Uncharacterized protein</fullName>
    </submittedName>
</protein>
<dbReference type="KEGG" id="sto:STK_13050"/>
<dbReference type="STRING" id="273063.STK_13050"/>
<evidence type="ECO:0000313" key="2">
    <source>
        <dbReference type="Proteomes" id="UP000001015"/>
    </source>
</evidence>
<dbReference type="AlphaFoldDB" id="Q971R7"/>
<sequence>MAEEGYSGKDLVEAINKIKLEEKLERIYFFVRVDKKDKENIEYKLKYIKIRENSRSYFNYIEDKIKKKLGNETIINECADFALKKPCYIDFSLDPQKQVTVQAQSHTYQSGKSDNVIATLIEIMMEGDPPTNVKYSPKDDYQNTDYIGFKLGDESGNYILIFDKFDKNTFLKRPKHNILRFSNDDTYEIVSSTDYIILRKKILFVYYKDKIIIFALSEFERDSKFKEYLKDYHIKKLKNNPNYKELNNIIDDPQSFEKNLRNVDPSHLRNLNKVVRYGIKEVENELNNNPKIVENIKKEYKRKTQKELKVEFDEQSKKFVVGNSNIVDLIKIITDRLAETFIRRRVVEVQE</sequence>
<proteinExistence type="predicted"/>
<name>Q971R7_SULTO</name>
<gene>
    <name evidence="1" type="primary">ST1305</name>
    <name evidence="1" type="ordered locus">STK_13050</name>
</gene>
<evidence type="ECO:0000313" key="1">
    <source>
        <dbReference type="EMBL" id="BAB66353.1"/>
    </source>
</evidence>
<dbReference type="RefSeq" id="WP_010979331.1">
    <property type="nucleotide sequence ID" value="NC_003106.2"/>
</dbReference>
<accession>Q971R7</accession>
<dbReference type="GeneID" id="1459312"/>
<dbReference type="Proteomes" id="UP000001015">
    <property type="component" value="Chromosome"/>
</dbReference>
<reference evidence="2" key="1">
    <citation type="journal article" date="2001" name="DNA Res.">
        <title>Complete genome sequence of an aerobic thermoacidophilic Crenarchaeon, Sulfolobus tokodaii strain7.</title>
        <authorList>
            <person name="Kawarabayasi Y."/>
            <person name="Hino Y."/>
            <person name="Horikawa H."/>
            <person name="Jin-no K."/>
            <person name="Takahashi M."/>
            <person name="Sekine M."/>
            <person name="Baba S."/>
            <person name="Ankai A."/>
            <person name="Kosugi H."/>
            <person name="Hosoyama A."/>
            <person name="Fukui S."/>
            <person name="Nagai Y."/>
            <person name="Nishijima K."/>
            <person name="Otsuka R."/>
            <person name="Nakazawa H."/>
            <person name="Takamiya M."/>
            <person name="Kato Y."/>
            <person name="Yoshizawa T."/>
            <person name="Tanaka T."/>
            <person name="Kudoh Y."/>
            <person name="Yamazaki J."/>
            <person name="Kushida N."/>
            <person name="Oguchi A."/>
            <person name="Aoki K."/>
            <person name="Masuda S."/>
            <person name="Yanagii M."/>
            <person name="Nishimura M."/>
            <person name="Yamagishi A."/>
            <person name="Oshima T."/>
            <person name="Kikuchi H."/>
        </authorList>
    </citation>
    <scope>NUCLEOTIDE SEQUENCE [LARGE SCALE GENOMIC DNA]</scope>
    <source>
        <strain evidence="2">DSM 16993 / JCM 10545 / NBRC 100140 / 7</strain>
    </source>
</reference>
<dbReference type="PATRIC" id="fig|273063.9.peg.1479"/>
<keyword evidence="2" id="KW-1185">Reference proteome</keyword>
<dbReference type="EMBL" id="BA000023">
    <property type="protein sequence ID" value="BAB66353.1"/>
    <property type="molecule type" value="Genomic_DNA"/>
</dbReference>